<dbReference type="PANTHER" id="PTHR24305:SF190">
    <property type="entry name" value="P450, PUTATIVE (EUROFUNG)-RELATED"/>
    <property type="match status" value="1"/>
</dbReference>
<dbReference type="GO" id="GO:0043386">
    <property type="term" value="P:mycotoxin biosynthetic process"/>
    <property type="evidence" value="ECO:0007669"/>
    <property type="project" value="UniProtKB-ARBA"/>
</dbReference>
<keyword evidence="3 6" id="KW-0560">Oxidoreductase</keyword>
<dbReference type="PROSITE" id="PS00086">
    <property type="entry name" value="CYTOCHROME_P450"/>
    <property type="match status" value="1"/>
</dbReference>
<dbReference type="GO" id="GO:0004497">
    <property type="term" value="F:monooxygenase activity"/>
    <property type="evidence" value="ECO:0007669"/>
    <property type="project" value="UniProtKB-KW"/>
</dbReference>
<dbReference type="Gene3D" id="1.10.630.10">
    <property type="entry name" value="Cytochrome P450"/>
    <property type="match status" value="1"/>
</dbReference>
<gene>
    <name evidence="7" type="ORF">N7517_003832</name>
</gene>
<dbReference type="Proteomes" id="UP001147752">
    <property type="component" value="Unassembled WGS sequence"/>
</dbReference>
<dbReference type="CDD" id="cd11060">
    <property type="entry name" value="CYP57A1-like"/>
    <property type="match status" value="1"/>
</dbReference>
<dbReference type="PANTHER" id="PTHR24305">
    <property type="entry name" value="CYTOCHROME P450"/>
    <property type="match status" value="1"/>
</dbReference>
<dbReference type="InterPro" id="IPR002401">
    <property type="entry name" value="Cyt_P450_E_grp-I"/>
</dbReference>
<dbReference type="GO" id="GO:0005506">
    <property type="term" value="F:iron ion binding"/>
    <property type="evidence" value="ECO:0007669"/>
    <property type="project" value="InterPro"/>
</dbReference>
<keyword evidence="2 5" id="KW-0479">Metal-binding</keyword>
<evidence type="ECO:0000256" key="6">
    <source>
        <dbReference type="RuleBase" id="RU000461"/>
    </source>
</evidence>
<dbReference type="OrthoDB" id="3934656at2759"/>
<keyword evidence="6" id="KW-0503">Monooxygenase</keyword>
<keyword evidence="5 6" id="KW-0349">Heme</keyword>
<keyword evidence="4 5" id="KW-0408">Iron</keyword>
<dbReference type="AlphaFoldDB" id="A0A9W9S4E5"/>
<organism evidence="7 8">
    <name type="scientific">Penicillium concentricum</name>
    <dbReference type="NCBI Taxonomy" id="293559"/>
    <lineage>
        <taxon>Eukaryota</taxon>
        <taxon>Fungi</taxon>
        <taxon>Dikarya</taxon>
        <taxon>Ascomycota</taxon>
        <taxon>Pezizomycotina</taxon>
        <taxon>Eurotiomycetes</taxon>
        <taxon>Eurotiomycetidae</taxon>
        <taxon>Eurotiales</taxon>
        <taxon>Aspergillaceae</taxon>
        <taxon>Penicillium</taxon>
    </lineage>
</organism>
<dbReference type="InterPro" id="IPR017972">
    <property type="entry name" value="Cyt_P450_CS"/>
</dbReference>
<evidence type="ECO:0000256" key="3">
    <source>
        <dbReference type="ARBA" id="ARBA00023002"/>
    </source>
</evidence>
<reference evidence="7" key="2">
    <citation type="journal article" date="2023" name="IMA Fungus">
        <title>Comparative genomic study of the Penicillium genus elucidates a diverse pangenome and 15 lateral gene transfer events.</title>
        <authorList>
            <person name="Petersen C."/>
            <person name="Sorensen T."/>
            <person name="Nielsen M.R."/>
            <person name="Sondergaard T.E."/>
            <person name="Sorensen J.L."/>
            <person name="Fitzpatrick D.A."/>
            <person name="Frisvad J.C."/>
            <person name="Nielsen K.L."/>
        </authorList>
    </citation>
    <scope>NUCLEOTIDE SEQUENCE</scope>
    <source>
        <strain evidence="7">IBT 3081</strain>
    </source>
</reference>
<comment type="cofactor">
    <cofactor evidence="1 5">
        <name>heme</name>
        <dbReference type="ChEBI" id="CHEBI:30413"/>
    </cofactor>
</comment>
<dbReference type="EMBL" id="JAPZBT010000002">
    <property type="protein sequence ID" value="KAJ5371826.1"/>
    <property type="molecule type" value="Genomic_DNA"/>
</dbReference>
<evidence type="ECO:0000313" key="7">
    <source>
        <dbReference type="EMBL" id="KAJ5371826.1"/>
    </source>
</evidence>
<proteinExistence type="inferred from homology"/>
<dbReference type="GO" id="GO:0016705">
    <property type="term" value="F:oxidoreductase activity, acting on paired donors, with incorporation or reduction of molecular oxygen"/>
    <property type="evidence" value="ECO:0007669"/>
    <property type="project" value="InterPro"/>
</dbReference>
<evidence type="ECO:0000256" key="1">
    <source>
        <dbReference type="ARBA" id="ARBA00001971"/>
    </source>
</evidence>
<dbReference type="Pfam" id="PF00067">
    <property type="entry name" value="p450"/>
    <property type="match status" value="1"/>
</dbReference>
<accession>A0A9W9S4E5</accession>
<dbReference type="InterPro" id="IPR036396">
    <property type="entry name" value="Cyt_P450_sf"/>
</dbReference>
<dbReference type="InterPro" id="IPR001128">
    <property type="entry name" value="Cyt_P450"/>
</dbReference>
<dbReference type="PRINTS" id="PR00385">
    <property type="entry name" value="P450"/>
</dbReference>
<reference evidence="7" key="1">
    <citation type="submission" date="2022-12" db="EMBL/GenBank/DDBJ databases">
        <authorList>
            <person name="Petersen C."/>
        </authorList>
    </citation>
    <scope>NUCLEOTIDE SEQUENCE</scope>
    <source>
        <strain evidence="7">IBT 3081</strain>
    </source>
</reference>
<dbReference type="PRINTS" id="PR00463">
    <property type="entry name" value="EP450I"/>
</dbReference>
<evidence type="ECO:0000256" key="2">
    <source>
        <dbReference type="ARBA" id="ARBA00022723"/>
    </source>
</evidence>
<dbReference type="RefSeq" id="XP_056577812.1">
    <property type="nucleotide sequence ID" value="XM_056721562.1"/>
</dbReference>
<sequence>MVRSPLLSAFATRADWRLHTLGPVVRVAPNRYSFNTLEALKTIYSSTGGGFAKSDWYAAAGHPDRPNMLNMQDSRLHSENKRKIVSLYTMSTMVNYEGAVEKMNTVLMRKFREFAETKRLIQLPVFLQYYAFDVIGYITMDRTFDMMETERDRTGFLHKIKVATEHQMSFGSFPFAHVLLTRIAALLKLKNPQNELFQFIGDSIQRFRRVGSEPNDNPKSEPFLAKLLDLELKGKIDQGSIFSSCGSNVIAGSDTTAITLSAAFYYIYRDPMILKKLRDEIEAHERAGLLSSPAGFKEAQQMPYLQGIIKETLRMHPAVAQMLPREVPQDGALLSGYNFPAKTQVGISAWALHYNPDLIDSPRVFRPERWLEEDGNQPPSSALNFSFGGGSRVCLGRNISLLELGKVIPEVVRHFDIRFERPGQPWGLDVGWFTWSSYKCWIEERKPAKV</sequence>
<feature type="binding site" description="axial binding residue" evidence="5">
    <location>
        <position position="394"/>
    </location>
    <ligand>
        <name>heme</name>
        <dbReference type="ChEBI" id="CHEBI:30413"/>
    </ligand>
    <ligandPart>
        <name>Fe</name>
        <dbReference type="ChEBI" id="CHEBI:18248"/>
    </ligandPart>
</feature>
<evidence type="ECO:0000313" key="8">
    <source>
        <dbReference type="Proteomes" id="UP001147752"/>
    </source>
</evidence>
<dbReference type="GeneID" id="81460745"/>
<dbReference type="GO" id="GO:0020037">
    <property type="term" value="F:heme binding"/>
    <property type="evidence" value="ECO:0007669"/>
    <property type="project" value="InterPro"/>
</dbReference>
<dbReference type="InterPro" id="IPR050121">
    <property type="entry name" value="Cytochrome_P450_monoxygenase"/>
</dbReference>
<name>A0A9W9S4E5_9EURO</name>
<comment type="caution">
    <text evidence="7">The sequence shown here is derived from an EMBL/GenBank/DDBJ whole genome shotgun (WGS) entry which is preliminary data.</text>
</comment>
<evidence type="ECO:0008006" key="9">
    <source>
        <dbReference type="Google" id="ProtNLM"/>
    </source>
</evidence>
<evidence type="ECO:0000256" key="5">
    <source>
        <dbReference type="PIRSR" id="PIRSR602401-1"/>
    </source>
</evidence>
<comment type="similarity">
    <text evidence="6">Belongs to the cytochrome P450 family.</text>
</comment>
<keyword evidence="8" id="KW-1185">Reference proteome</keyword>
<protein>
    <recommendedName>
        <fullName evidence="9">Cytochrome P450</fullName>
    </recommendedName>
</protein>
<dbReference type="SUPFAM" id="SSF48264">
    <property type="entry name" value="Cytochrome P450"/>
    <property type="match status" value="1"/>
</dbReference>
<evidence type="ECO:0000256" key="4">
    <source>
        <dbReference type="ARBA" id="ARBA00023004"/>
    </source>
</evidence>